<dbReference type="Proteomes" id="UP000183685">
    <property type="component" value="Unassembled WGS sequence"/>
</dbReference>
<feature type="domain" description="Peptidase S9 prolyl oligopeptidase catalytic" evidence="3">
    <location>
        <begin position="431"/>
        <end position="628"/>
    </location>
</feature>
<dbReference type="PANTHER" id="PTHR42776:SF27">
    <property type="entry name" value="DIPEPTIDYL PEPTIDASE FAMILY MEMBER 6"/>
    <property type="match status" value="1"/>
</dbReference>
<dbReference type="EMBL" id="FNAK01000007">
    <property type="protein sequence ID" value="SDE47644.1"/>
    <property type="molecule type" value="Genomic_DNA"/>
</dbReference>
<dbReference type="InterPro" id="IPR029058">
    <property type="entry name" value="AB_hydrolase_fold"/>
</dbReference>
<proteinExistence type="predicted"/>
<dbReference type="InterPro" id="IPR011042">
    <property type="entry name" value="6-blade_b-propeller_TolB-like"/>
</dbReference>
<dbReference type="PANTHER" id="PTHR42776">
    <property type="entry name" value="SERINE PEPTIDASE S9 FAMILY MEMBER"/>
    <property type="match status" value="1"/>
</dbReference>
<dbReference type="SUPFAM" id="SSF53474">
    <property type="entry name" value="alpha/beta-Hydrolases"/>
    <property type="match status" value="1"/>
</dbReference>
<dbReference type="GO" id="GO:0006508">
    <property type="term" value="P:proteolysis"/>
    <property type="evidence" value="ECO:0007669"/>
    <property type="project" value="InterPro"/>
</dbReference>
<sequence length="677" mass="74788">MTPFQLKARIQVTCALMLAAASLFAAPAPVAADTLDDAIQTAKAQSEAPLLSRSLMLKNRQIDYVRLSPSGAFLAYSLKHGRHMELWLYDVVGETHQRLFASELVDQIFWSTDSRYLFLESSQGVAAVSMGTPDTPAFILNLDSDSDELLYRVDPSQPHAVIVSKAATDGGHDFFRLLPDSTKELLFQSSTFVGDVLPGNDGVYFAVRIAGDGLELVRIQGDTAKRLQTCSLDDRCKLIAHDQATDSLLVQGTFGQNLTGLYRMDATDGTVNRLHQDPGGMFDIKWVIKDTENQPRAAGYLDDHISFYGLDAGAQQAIAKIEAELGADQLMLRASDDLTRWVAVDDGIRPPKIALYDRMADNFTYPMEHITAEDRALLQSSAAIRVPIWYSVSDGMRQQGYVTLPRGKNPADAPLVVVPHGGPWGRVDGTYDTRAQFLANRGYAVFEPNFRASTGFGKQYTLSANRDFGDGRVQQDIIDGMEYVLSRGIGDRTRLGIFGHSFGGFSVLGAMAFTPETFRVGIAGAPPVDLSKAIKYFTNMDRSPAFALRLKRFKKLTVDLNDPADVRRIQSQSPDAHWQKISRPLYIWAGEKDPKVSVLNVRDYVLRLQGNTQPVSYLEEPRAGHSPNSALAMEAYFYMVEKALADHLGGRLEIGGGQKLKRHLKRVLLIDENALTE</sequence>
<accession>A0A1G7D7M6</accession>
<keyword evidence="5" id="KW-1185">Reference proteome</keyword>
<feature type="signal peptide" evidence="2">
    <location>
        <begin position="1"/>
        <end position="25"/>
    </location>
</feature>
<feature type="chain" id="PRO_5010248751" evidence="2">
    <location>
        <begin position="26"/>
        <end position="677"/>
    </location>
</feature>
<dbReference type="SUPFAM" id="SSF82171">
    <property type="entry name" value="DPP6 N-terminal domain-like"/>
    <property type="match status" value="1"/>
</dbReference>
<name>A0A1G7D7M6_9PROT</name>
<dbReference type="Pfam" id="PF00326">
    <property type="entry name" value="Peptidase_S9"/>
    <property type="match status" value="1"/>
</dbReference>
<evidence type="ECO:0000256" key="2">
    <source>
        <dbReference type="SAM" id="SignalP"/>
    </source>
</evidence>
<dbReference type="STRING" id="637679.GCA_001550055_02310"/>
<dbReference type="InterPro" id="IPR001375">
    <property type="entry name" value="Peptidase_S9_cat"/>
</dbReference>
<dbReference type="GO" id="GO:0004252">
    <property type="term" value="F:serine-type endopeptidase activity"/>
    <property type="evidence" value="ECO:0007669"/>
    <property type="project" value="TreeGrafter"/>
</dbReference>
<reference evidence="4 5" key="1">
    <citation type="submission" date="2016-10" db="EMBL/GenBank/DDBJ databases">
        <authorList>
            <person name="de Groot N.N."/>
        </authorList>
    </citation>
    <scope>NUCLEOTIDE SEQUENCE [LARGE SCALE GENOMIC DNA]</scope>
    <source>
        <strain evidence="4 5">CGMCC 1.9109</strain>
    </source>
</reference>
<dbReference type="AlphaFoldDB" id="A0A1G7D7M6"/>
<dbReference type="GO" id="GO:0004177">
    <property type="term" value="F:aminopeptidase activity"/>
    <property type="evidence" value="ECO:0007669"/>
    <property type="project" value="UniProtKB-KW"/>
</dbReference>
<dbReference type="RefSeq" id="WP_068305151.1">
    <property type="nucleotide sequence ID" value="NZ_FNAK01000007.1"/>
</dbReference>
<organism evidence="4 5">
    <name type="scientific">Kordiimonas lacus</name>
    <dbReference type="NCBI Taxonomy" id="637679"/>
    <lineage>
        <taxon>Bacteria</taxon>
        <taxon>Pseudomonadati</taxon>
        <taxon>Pseudomonadota</taxon>
        <taxon>Alphaproteobacteria</taxon>
        <taxon>Kordiimonadales</taxon>
        <taxon>Kordiimonadaceae</taxon>
        <taxon>Kordiimonas</taxon>
    </lineage>
</organism>
<evidence type="ECO:0000313" key="4">
    <source>
        <dbReference type="EMBL" id="SDE47644.1"/>
    </source>
</evidence>
<keyword evidence="1" id="KW-0378">Hydrolase</keyword>
<evidence type="ECO:0000313" key="5">
    <source>
        <dbReference type="Proteomes" id="UP000183685"/>
    </source>
</evidence>
<dbReference type="OrthoDB" id="128799at2"/>
<evidence type="ECO:0000256" key="1">
    <source>
        <dbReference type="ARBA" id="ARBA00022801"/>
    </source>
</evidence>
<keyword evidence="4" id="KW-0645">Protease</keyword>
<keyword evidence="4" id="KW-0031">Aminopeptidase</keyword>
<protein>
    <submittedName>
        <fullName evidence="4">Dipeptidyl aminopeptidase/acylaminoacyl peptidase</fullName>
    </submittedName>
</protein>
<dbReference type="Gene3D" id="3.40.50.1820">
    <property type="entry name" value="alpha/beta hydrolase"/>
    <property type="match status" value="1"/>
</dbReference>
<keyword evidence="2" id="KW-0732">Signal</keyword>
<dbReference type="Gene3D" id="2.120.10.30">
    <property type="entry name" value="TolB, C-terminal domain"/>
    <property type="match status" value="1"/>
</dbReference>
<gene>
    <name evidence="4" type="ORF">SAMN04488071_2995</name>
</gene>
<evidence type="ECO:0000259" key="3">
    <source>
        <dbReference type="Pfam" id="PF00326"/>
    </source>
</evidence>